<keyword evidence="5" id="KW-0411">Iron-sulfur</keyword>
<keyword evidence="3" id="KW-0560">Oxidoreductase</keyword>
<organism evidence="8 9">
    <name type="scientific">Cohnella thailandensis</name>
    <dbReference type="NCBI Taxonomy" id="557557"/>
    <lineage>
        <taxon>Bacteria</taxon>
        <taxon>Bacillati</taxon>
        <taxon>Bacillota</taxon>
        <taxon>Bacilli</taxon>
        <taxon>Bacillales</taxon>
        <taxon>Paenibacillaceae</taxon>
        <taxon>Cohnella</taxon>
    </lineage>
</organism>
<dbReference type="PANTHER" id="PTHR21496">
    <property type="entry name" value="FERREDOXIN-RELATED"/>
    <property type="match status" value="1"/>
</dbReference>
<sequence>MAGSVQRRELAARLLPIGRSGCEIGEKEANRVINREQLNFAPIGGLSEFPRGLGRQVRISDWDLAVFRTTDGALYALENRTPHPKGGPLAEGIVSGHYVYCPLRDWKIDLEDGEVQEPDTGRVRTFPVRIEDEAVLIGLPSNSDR</sequence>
<evidence type="ECO:0000313" key="9">
    <source>
        <dbReference type="Proteomes" id="UP000535838"/>
    </source>
</evidence>
<gene>
    <name evidence="8" type="primary">nirD</name>
    <name evidence="8" type="ORF">H7B67_25450</name>
</gene>
<dbReference type="GO" id="GO:0046872">
    <property type="term" value="F:metal ion binding"/>
    <property type="evidence" value="ECO:0007669"/>
    <property type="project" value="UniProtKB-KW"/>
</dbReference>
<keyword evidence="6" id="KW-0534">Nitrate assimilation</keyword>
<dbReference type="GO" id="GO:0051537">
    <property type="term" value="F:2 iron, 2 sulfur cluster binding"/>
    <property type="evidence" value="ECO:0007669"/>
    <property type="project" value="UniProtKB-KW"/>
</dbReference>
<protein>
    <submittedName>
        <fullName evidence="8">Nitrite reductase small subunit NirD</fullName>
    </submittedName>
</protein>
<evidence type="ECO:0000256" key="2">
    <source>
        <dbReference type="ARBA" id="ARBA00022723"/>
    </source>
</evidence>
<dbReference type="GO" id="GO:0004497">
    <property type="term" value="F:monooxygenase activity"/>
    <property type="evidence" value="ECO:0007669"/>
    <property type="project" value="UniProtKB-ARBA"/>
</dbReference>
<evidence type="ECO:0000256" key="4">
    <source>
        <dbReference type="ARBA" id="ARBA00023004"/>
    </source>
</evidence>
<dbReference type="InterPro" id="IPR012748">
    <property type="entry name" value="Rieske-like_NirD"/>
</dbReference>
<dbReference type="EMBL" id="JACJVQ010000023">
    <property type="protein sequence ID" value="MBB6637489.1"/>
    <property type="molecule type" value="Genomic_DNA"/>
</dbReference>
<dbReference type="PANTHER" id="PTHR21496:SF23">
    <property type="entry name" value="3-PHENYLPROPIONATE_CINNAMIC ACID DIOXYGENASE FERREDOXIN SUBUNIT"/>
    <property type="match status" value="1"/>
</dbReference>
<comment type="caution">
    <text evidence="8">The sequence shown here is derived from an EMBL/GenBank/DDBJ whole genome shotgun (WGS) entry which is preliminary data.</text>
</comment>
<evidence type="ECO:0000256" key="6">
    <source>
        <dbReference type="ARBA" id="ARBA00023063"/>
    </source>
</evidence>
<dbReference type="GO" id="GO:0008942">
    <property type="term" value="F:nitrite reductase [NAD(P)H] activity"/>
    <property type="evidence" value="ECO:0007669"/>
    <property type="project" value="InterPro"/>
</dbReference>
<proteinExistence type="predicted"/>
<evidence type="ECO:0000313" key="8">
    <source>
        <dbReference type="EMBL" id="MBB6637489.1"/>
    </source>
</evidence>
<dbReference type="Gene3D" id="2.102.10.10">
    <property type="entry name" value="Rieske [2Fe-2S] iron-sulphur domain"/>
    <property type="match status" value="1"/>
</dbReference>
<keyword evidence="9" id="KW-1185">Reference proteome</keyword>
<evidence type="ECO:0000256" key="5">
    <source>
        <dbReference type="ARBA" id="ARBA00023014"/>
    </source>
</evidence>
<keyword evidence="4" id="KW-0408">Iron</keyword>
<evidence type="ECO:0000259" key="7">
    <source>
        <dbReference type="PROSITE" id="PS51296"/>
    </source>
</evidence>
<keyword evidence="2" id="KW-0479">Metal-binding</keyword>
<evidence type="ECO:0000256" key="1">
    <source>
        <dbReference type="ARBA" id="ARBA00022714"/>
    </source>
</evidence>
<evidence type="ECO:0000256" key="3">
    <source>
        <dbReference type="ARBA" id="ARBA00023002"/>
    </source>
</evidence>
<dbReference type="SUPFAM" id="SSF50022">
    <property type="entry name" value="ISP domain"/>
    <property type="match status" value="1"/>
</dbReference>
<dbReference type="Proteomes" id="UP000535838">
    <property type="component" value="Unassembled WGS sequence"/>
</dbReference>
<dbReference type="NCBIfam" id="TIGR02378">
    <property type="entry name" value="nirD_assim_sml"/>
    <property type="match status" value="1"/>
</dbReference>
<dbReference type="PROSITE" id="PS51296">
    <property type="entry name" value="RIESKE"/>
    <property type="match status" value="1"/>
</dbReference>
<dbReference type="GO" id="GO:0016705">
    <property type="term" value="F:oxidoreductase activity, acting on paired donors, with incorporation or reduction of molecular oxygen"/>
    <property type="evidence" value="ECO:0007669"/>
    <property type="project" value="UniProtKB-ARBA"/>
</dbReference>
<name>A0A841T3B0_9BACL</name>
<dbReference type="GO" id="GO:0042128">
    <property type="term" value="P:nitrate assimilation"/>
    <property type="evidence" value="ECO:0007669"/>
    <property type="project" value="UniProtKB-KW"/>
</dbReference>
<dbReference type="CDD" id="cd03530">
    <property type="entry name" value="Rieske_NirD_small_Bacillus"/>
    <property type="match status" value="1"/>
</dbReference>
<dbReference type="PROSITE" id="PS51300">
    <property type="entry name" value="NIRD"/>
    <property type="match status" value="1"/>
</dbReference>
<accession>A0A841T3B0</accession>
<dbReference type="Pfam" id="PF13806">
    <property type="entry name" value="Rieske_2"/>
    <property type="match status" value="1"/>
</dbReference>
<dbReference type="AlphaFoldDB" id="A0A841T3B0"/>
<feature type="domain" description="Rieske" evidence="7">
    <location>
        <begin position="41"/>
        <end position="137"/>
    </location>
</feature>
<reference evidence="8 9" key="1">
    <citation type="submission" date="2020-08" db="EMBL/GenBank/DDBJ databases">
        <title>Cohnella phylogeny.</title>
        <authorList>
            <person name="Dunlap C."/>
        </authorList>
    </citation>
    <scope>NUCLEOTIDE SEQUENCE [LARGE SCALE GENOMIC DNA]</scope>
    <source>
        <strain evidence="8 9">DSM 25241</strain>
    </source>
</reference>
<keyword evidence="1" id="KW-0001">2Fe-2S</keyword>
<dbReference type="InterPro" id="IPR036922">
    <property type="entry name" value="Rieske_2Fe-2S_sf"/>
</dbReference>
<dbReference type="InterPro" id="IPR017941">
    <property type="entry name" value="Rieske_2Fe-2S"/>
</dbReference>